<evidence type="ECO:0000313" key="3">
    <source>
        <dbReference type="Proteomes" id="UP000799118"/>
    </source>
</evidence>
<keyword evidence="3" id="KW-1185">Reference proteome</keyword>
<organism evidence="2 3">
    <name type="scientific">Gymnopus androsaceus JB14</name>
    <dbReference type="NCBI Taxonomy" id="1447944"/>
    <lineage>
        <taxon>Eukaryota</taxon>
        <taxon>Fungi</taxon>
        <taxon>Dikarya</taxon>
        <taxon>Basidiomycota</taxon>
        <taxon>Agaricomycotina</taxon>
        <taxon>Agaricomycetes</taxon>
        <taxon>Agaricomycetidae</taxon>
        <taxon>Agaricales</taxon>
        <taxon>Marasmiineae</taxon>
        <taxon>Omphalotaceae</taxon>
        <taxon>Gymnopus</taxon>
    </lineage>
</organism>
<feature type="non-terminal residue" evidence="2">
    <location>
        <position position="211"/>
    </location>
</feature>
<keyword evidence="1" id="KW-0175">Coiled coil</keyword>
<reference evidence="2" key="1">
    <citation type="journal article" date="2019" name="Environ. Microbiol.">
        <title>Fungal ecological strategies reflected in gene transcription - a case study of two litter decomposers.</title>
        <authorList>
            <person name="Barbi F."/>
            <person name="Kohler A."/>
            <person name="Barry K."/>
            <person name="Baskaran P."/>
            <person name="Daum C."/>
            <person name="Fauchery L."/>
            <person name="Ihrmark K."/>
            <person name="Kuo A."/>
            <person name="LaButti K."/>
            <person name="Lipzen A."/>
            <person name="Morin E."/>
            <person name="Grigoriev I.V."/>
            <person name="Henrissat B."/>
            <person name="Lindahl B."/>
            <person name="Martin F."/>
        </authorList>
    </citation>
    <scope>NUCLEOTIDE SEQUENCE</scope>
    <source>
        <strain evidence="2">JB14</strain>
    </source>
</reference>
<dbReference type="EMBL" id="ML771386">
    <property type="protein sequence ID" value="KAE9382534.1"/>
    <property type="molecule type" value="Genomic_DNA"/>
</dbReference>
<accession>A0A6A4GAN4</accession>
<gene>
    <name evidence="2" type="ORF">BT96DRAFT_952114</name>
</gene>
<dbReference type="Proteomes" id="UP000799118">
    <property type="component" value="Unassembled WGS sequence"/>
</dbReference>
<protein>
    <submittedName>
        <fullName evidence="2">Uncharacterized protein</fullName>
    </submittedName>
</protein>
<proteinExistence type="predicted"/>
<dbReference type="AlphaFoldDB" id="A0A6A4GAN4"/>
<feature type="coiled-coil region" evidence="1">
    <location>
        <begin position="76"/>
        <end position="103"/>
    </location>
</feature>
<evidence type="ECO:0000313" key="2">
    <source>
        <dbReference type="EMBL" id="KAE9382534.1"/>
    </source>
</evidence>
<sequence>MNELRRDSFASLLRLSSGSVLDIDAETSNTPKLHALHISDNMAITCADSARTSTKRDWTEVDSGESGDVKCRVIEDPKLKAQLEETQEKLNNARQHVLELRRQLAGSKTPTREALGNLQAELITVQMEKKSLDIQISALTEQVEQNDGLQQRLDEAQVGIGQKSPPCLPCIWECTTIMIKFRCRIQALNVVAAEQLYSAENAWKVKQAELE</sequence>
<name>A0A6A4GAN4_9AGAR</name>
<evidence type="ECO:0000256" key="1">
    <source>
        <dbReference type="SAM" id="Coils"/>
    </source>
</evidence>